<dbReference type="PANTHER" id="PTHR12428:SF65">
    <property type="entry name" value="CYTOCHROME C OXIDASE ASSEMBLY PROTEIN COX18, MITOCHONDRIAL"/>
    <property type="match status" value="1"/>
</dbReference>
<evidence type="ECO:0000256" key="6">
    <source>
        <dbReference type="ARBA" id="ARBA00022692"/>
    </source>
</evidence>
<dbReference type="Pfam" id="PF02096">
    <property type="entry name" value="60KD_IMP"/>
    <property type="match status" value="1"/>
</dbReference>
<evidence type="ECO:0000256" key="13">
    <source>
        <dbReference type="HAMAP-Rule" id="MF_01810"/>
    </source>
</evidence>
<evidence type="ECO:0000313" key="17">
    <source>
        <dbReference type="Proteomes" id="UP001597295"/>
    </source>
</evidence>
<feature type="transmembrane region" description="Helical" evidence="13">
    <location>
        <begin position="524"/>
        <end position="544"/>
    </location>
</feature>
<evidence type="ECO:0000313" key="16">
    <source>
        <dbReference type="EMBL" id="MFD2264179.1"/>
    </source>
</evidence>
<dbReference type="PRINTS" id="PR01900">
    <property type="entry name" value="YIDCPROTEIN"/>
</dbReference>
<keyword evidence="17" id="KW-1185">Reference proteome</keyword>
<gene>
    <name evidence="13 16" type="primary">yidC</name>
    <name evidence="16" type="ORF">ACFSM5_14855</name>
</gene>
<comment type="subunit">
    <text evidence="13">Interacts with the Sec translocase complex via SecD. Specifically interacts with transmembrane segments of nascent integral membrane proteins during membrane integration.</text>
</comment>
<feature type="transmembrane region" description="Helical" evidence="13">
    <location>
        <begin position="7"/>
        <end position="25"/>
    </location>
</feature>
<accession>A0ABW5DWK3</accession>
<keyword evidence="9 13" id="KW-0472">Membrane</keyword>
<evidence type="ECO:0000256" key="12">
    <source>
        <dbReference type="ARBA" id="ARBA00033342"/>
    </source>
</evidence>
<evidence type="ECO:0000256" key="11">
    <source>
        <dbReference type="ARBA" id="ARBA00033245"/>
    </source>
</evidence>
<dbReference type="InterPro" id="IPR001708">
    <property type="entry name" value="YidC/ALB3/OXA1/COX18"/>
</dbReference>
<comment type="caution">
    <text evidence="16">The sequence shown here is derived from an EMBL/GenBank/DDBJ whole genome shotgun (WGS) entry which is preliminary data.</text>
</comment>
<evidence type="ECO:0000256" key="10">
    <source>
        <dbReference type="ARBA" id="ARBA00023186"/>
    </source>
</evidence>
<dbReference type="InterPro" id="IPR028053">
    <property type="entry name" value="Membr_insert_YidC_N"/>
</dbReference>
<keyword evidence="5 13" id="KW-1003">Cell membrane</keyword>
<feature type="domain" description="Membrane insertase YidC N-terminal" evidence="15">
    <location>
        <begin position="72"/>
        <end position="349"/>
    </location>
</feature>
<keyword evidence="10 13" id="KW-0143">Chaperone</keyword>
<comment type="function">
    <text evidence="13">Required for the insertion and/or proper folding and/or complex formation of integral membrane proteins into the membrane. Involved in integration of membrane proteins that insert both dependently and independently of the Sec translocase complex, as well as at least some lipoproteins. Aids folding of multispanning membrane proteins.</text>
</comment>
<evidence type="ECO:0000259" key="15">
    <source>
        <dbReference type="Pfam" id="PF14849"/>
    </source>
</evidence>
<comment type="similarity">
    <text evidence="2 13">Belongs to the OXA1/ALB3/YidC family. Type 1 subfamily.</text>
</comment>
<keyword evidence="8 13" id="KW-1133">Transmembrane helix</keyword>
<feature type="transmembrane region" description="Helical" evidence="13">
    <location>
        <begin position="430"/>
        <end position="451"/>
    </location>
</feature>
<comment type="subcellular location">
    <subcellularLocation>
        <location evidence="1">Cell inner membrane</location>
        <topology evidence="1">Multi-pass membrane protein</topology>
    </subcellularLocation>
    <subcellularLocation>
        <location evidence="13">Cell membrane</location>
        <topology evidence="13">Multi-pass membrane protein</topology>
    </subcellularLocation>
</comment>
<evidence type="ECO:0000256" key="4">
    <source>
        <dbReference type="ARBA" id="ARBA00022448"/>
    </source>
</evidence>
<sequence>MEQQRNLILAIVISVAILFGFQFLFPSPKAPVTTPAQTSATTPAPGGVIPGAPAAAPLTMKSRPELIADSPRVTIENPRMKGSINLVGGRLDDIILSTYKETTHADSAPVSLLQPVGMSDAYFAETGWSAEGLPADQLPGNATRWTADRDKLTPEQPVTLSWDNGQGLKFLRQYSVDKDFMITVSQRVENTGSATVTLYPYAFISRTGTPHTQDFFILHEGLIGVLNGTLQEYKYSKLKEEATKTDTTTGGWLGITDKYWLVALAPDQSEQVKTTFRHTLSNGDKWQVDYLGSARALAPGGSVESAHRIFAGAKEVKLLQRYQDELKITDFDKAVDWGYFWFLTKPIFALMNLLHGLVGNFGVVILLLTVIIKAIFFPLANRSYVMMSKMKKLTPKMQELKEKYGDNREKMNQELMGLYKREKVNPVSGCLPILLQIPVFFSLYKVLFVTIEMRHQPFFGWIHDLTAPDPTTIANLFGLIPWNPPAFLMLGAWPLIMGVTMFLQQRLNPQPTDPIQAKMFMIMPVVFTFMLASFPAGLVIYWSWNNLLSIAQQWVIMKRQGVA</sequence>
<feature type="transmembrane region" description="Helical" evidence="13">
    <location>
        <begin position="486"/>
        <end position="503"/>
    </location>
</feature>
<protein>
    <recommendedName>
        <fullName evidence="3 13">Membrane protein insertase YidC</fullName>
    </recommendedName>
    <alternativeName>
        <fullName evidence="12 13">Foldase YidC</fullName>
    </alternativeName>
    <alternativeName>
        <fullName evidence="11 13">Membrane integrase YidC</fullName>
    </alternativeName>
    <alternativeName>
        <fullName evidence="13">Membrane protein YidC</fullName>
    </alternativeName>
</protein>
<dbReference type="InterPro" id="IPR038221">
    <property type="entry name" value="YidC_periplasmic_sf"/>
</dbReference>
<feature type="transmembrane region" description="Helical" evidence="13">
    <location>
        <begin position="353"/>
        <end position="380"/>
    </location>
</feature>
<dbReference type="NCBIfam" id="NF002353">
    <property type="entry name" value="PRK01318.1-4"/>
    <property type="match status" value="1"/>
</dbReference>
<evidence type="ECO:0000259" key="14">
    <source>
        <dbReference type="Pfam" id="PF02096"/>
    </source>
</evidence>
<dbReference type="InterPro" id="IPR019998">
    <property type="entry name" value="Membr_insert_YidC"/>
</dbReference>
<dbReference type="RefSeq" id="WP_379877226.1">
    <property type="nucleotide sequence ID" value="NZ_JBHUIP010000012.1"/>
</dbReference>
<reference evidence="17" key="1">
    <citation type="journal article" date="2019" name="Int. J. Syst. Evol. Microbiol.">
        <title>The Global Catalogue of Microorganisms (GCM) 10K type strain sequencing project: providing services to taxonomists for standard genome sequencing and annotation.</title>
        <authorList>
            <consortium name="The Broad Institute Genomics Platform"/>
            <consortium name="The Broad Institute Genome Sequencing Center for Infectious Disease"/>
            <person name="Wu L."/>
            <person name="Ma J."/>
        </authorList>
    </citation>
    <scope>NUCLEOTIDE SEQUENCE [LARGE SCALE GENOMIC DNA]</scope>
    <source>
        <strain evidence="17">CGMCC 1.19062</strain>
    </source>
</reference>
<keyword evidence="4 13" id="KW-0813">Transport</keyword>
<dbReference type="PRINTS" id="PR00701">
    <property type="entry name" value="60KDINNERMP"/>
</dbReference>
<dbReference type="CDD" id="cd20070">
    <property type="entry name" value="5TM_YidC_Alb3"/>
    <property type="match status" value="1"/>
</dbReference>
<keyword evidence="7 13" id="KW-0653">Protein transport</keyword>
<evidence type="ECO:0000256" key="5">
    <source>
        <dbReference type="ARBA" id="ARBA00022475"/>
    </source>
</evidence>
<proteinExistence type="inferred from homology"/>
<feature type="domain" description="Membrane insertase YidC/Oxa/ALB C-terminal" evidence="14">
    <location>
        <begin position="361"/>
        <end position="558"/>
    </location>
</feature>
<dbReference type="InterPro" id="IPR047196">
    <property type="entry name" value="YidC_ALB_C"/>
</dbReference>
<dbReference type="Pfam" id="PF14849">
    <property type="entry name" value="YidC_periplas"/>
    <property type="match status" value="1"/>
</dbReference>
<name>A0ABW5DWK3_9PROT</name>
<dbReference type="NCBIfam" id="TIGR03593">
    <property type="entry name" value="yidC_nterm"/>
    <property type="match status" value="1"/>
</dbReference>
<evidence type="ECO:0000256" key="8">
    <source>
        <dbReference type="ARBA" id="ARBA00022989"/>
    </source>
</evidence>
<evidence type="ECO:0000256" key="2">
    <source>
        <dbReference type="ARBA" id="ARBA00010527"/>
    </source>
</evidence>
<dbReference type="HAMAP" id="MF_01810">
    <property type="entry name" value="YidC_type1"/>
    <property type="match status" value="1"/>
</dbReference>
<evidence type="ECO:0000256" key="1">
    <source>
        <dbReference type="ARBA" id="ARBA00004429"/>
    </source>
</evidence>
<dbReference type="NCBIfam" id="TIGR03592">
    <property type="entry name" value="yidC_oxa1_cterm"/>
    <property type="match status" value="1"/>
</dbReference>
<evidence type="ECO:0000256" key="3">
    <source>
        <dbReference type="ARBA" id="ARBA00015325"/>
    </source>
</evidence>
<dbReference type="EMBL" id="JBHUIP010000012">
    <property type="protein sequence ID" value="MFD2264179.1"/>
    <property type="molecule type" value="Genomic_DNA"/>
</dbReference>
<keyword evidence="6 13" id="KW-0812">Transmembrane</keyword>
<evidence type="ECO:0000256" key="9">
    <source>
        <dbReference type="ARBA" id="ARBA00023136"/>
    </source>
</evidence>
<dbReference type="InterPro" id="IPR028055">
    <property type="entry name" value="YidC/Oxa/ALB_C"/>
</dbReference>
<organism evidence="16 17">
    <name type="scientific">Lacibacterium aquatile</name>
    <dbReference type="NCBI Taxonomy" id="1168082"/>
    <lineage>
        <taxon>Bacteria</taxon>
        <taxon>Pseudomonadati</taxon>
        <taxon>Pseudomonadota</taxon>
        <taxon>Alphaproteobacteria</taxon>
        <taxon>Rhodospirillales</taxon>
        <taxon>Rhodospirillaceae</taxon>
    </lineage>
</organism>
<dbReference type="Gene3D" id="2.70.98.90">
    <property type="match status" value="1"/>
</dbReference>
<dbReference type="PANTHER" id="PTHR12428">
    <property type="entry name" value="OXA1"/>
    <property type="match status" value="1"/>
</dbReference>
<dbReference type="CDD" id="cd19961">
    <property type="entry name" value="EcYidC-like_peri"/>
    <property type="match status" value="1"/>
</dbReference>
<dbReference type="Proteomes" id="UP001597295">
    <property type="component" value="Unassembled WGS sequence"/>
</dbReference>
<evidence type="ECO:0000256" key="7">
    <source>
        <dbReference type="ARBA" id="ARBA00022927"/>
    </source>
</evidence>